<evidence type="ECO:0000313" key="6">
    <source>
        <dbReference type="Proteomes" id="UP000000314"/>
    </source>
</evidence>
<dbReference type="InParanoid" id="C4QVD5"/>
<reference evidence="5 6" key="1">
    <citation type="journal article" date="2009" name="Nat. Biotechnol.">
        <title>Genome sequence of the recombinant protein production host Pichia pastoris.</title>
        <authorList>
            <person name="De Schutter K."/>
            <person name="Lin Y.C."/>
            <person name="Tiels P."/>
            <person name="Van Hecke A."/>
            <person name="Glinka S."/>
            <person name="Weber-Lehmann J."/>
            <person name="Rouze P."/>
            <person name="Van de Peer Y."/>
            <person name="Callewaert N."/>
        </authorList>
    </citation>
    <scope>NUCLEOTIDE SEQUENCE [LARGE SCALE GENOMIC DNA]</scope>
    <source>
        <strain evidence="6">GS115 / ATCC 20864</strain>
    </source>
</reference>
<dbReference type="PROSITE" id="PS50293">
    <property type="entry name" value="TPR_REGION"/>
    <property type="match status" value="1"/>
</dbReference>
<dbReference type="SMR" id="C4QVD5"/>
<dbReference type="GeneID" id="8197615"/>
<dbReference type="KEGG" id="ppa:PAS_chr1-3_0148"/>
<proteinExistence type="inferred from homology"/>
<dbReference type="EMBL" id="FN392319">
    <property type="protein sequence ID" value="CAY67208.1"/>
    <property type="molecule type" value="Genomic_DNA"/>
</dbReference>
<comment type="similarity">
    <text evidence="2">Belongs to the APC3/CDC27 family.</text>
</comment>
<dbReference type="Pfam" id="PF13432">
    <property type="entry name" value="TPR_16"/>
    <property type="match status" value="1"/>
</dbReference>
<dbReference type="SUPFAM" id="SSF48452">
    <property type="entry name" value="TPR-like"/>
    <property type="match status" value="2"/>
</dbReference>
<dbReference type="FunCoup" id="C4QVD5">
    <property type="interactions" value="894"/>
</dbReference>
<keyword evidence="1 3" id="KW-0802">TPR repeat</keyword>
<dbReference type="SMART" id="SM00028">
    <property type="entry name" value="TPR"/>
    <property type="match status" value="8"/>
</dbReference>
<evidence type="ECO:0000313" key="5">
    <source>
        <dbReference type="EMBL" id="CAY67208.1"/>
    </source>
</evidence>
<dbReference type="OMA" id="CKYDCYK"/>
<feature type="repeat" description="TPR" evidence="3">
    <location>
        <begin position="466"/>
        <end position="499"/>
    </location>
</feature>
<sequence>MSVQEYNIQKLRGIVYNCLDNEQLDSAQLNVEILCAQNPANLDSIHLHGLVLYRRGLYKSAYNLTANKMHMGCAYVFALCALKLEHPQEGIYVLQKILDTIREEGISEESMESNLGKNENQRSVLPDIPSFYNLLGKLYASMDDDVNTVVCYSKALELNPFLFEAFEQLSKLGAKIKIGKVYKPTSTFSMNPPAGSELFESIAPDTSVELKQPEDSKPKGRSLFGRSNIMGTPEFSKNKVKNLTTPKVRELKLPEAPTRKTRSSVTSDAFKPPPANTSSSFPRRSNRLSASKVTSRLLMQPISGLGTPSTYDNDNTTHMDSIKTNKDSWLKRSYNFSNMPPAPNNNSDFRNFNEVTSENELIVLYGRIARAYKAFCQYDCFKAIRLFTSLPEHVVDMPWVLAKLGRLHFEIVNYEQSEFYFQKLRQIDRTRVEDMEYYSTLLWHLHKESELSYLSHELYQIDKYAPQTWVTIGNLFSLNRDNEEAVRCFQKATQLDQNFAYAYTLQGHEHVANDSFENAFESFRYALSIDKRHYNALYGLGMVHLKLGDFTKAEFHFRKAIDINPVNVILTCCVGMVLEKLGKRELSLKQYDFACKLQPLSMLALFKKAQVLLALQQYDLALKDFEKLQKLAPDEASVHFLLGELYKQLGRKSDAIKQLTIALNLDPKGSHVVKESLEGIQTIDTIDEEMNDH</sequence>
<evidence type="ECO:0000256" key="1">
    <source>
        <dbReference type="ARBA" id="ARBA00022803"/>
    </source>
</evidence>
<feature type="repeat" description="TPR" evidence="3">
    <location>
        <begin position="636"/>
        <end position="669"/>
    </location>
</feature>
<dbReference type="HOGENOM" id="CLU_008850_0_1_1"/>
<dbReference type="OrthoDB" id="329563at2759"/>
<feature type="region of interest" description="Disordered" evidence="4">
    <location>
        <begin position="207"/>
        <end position="289"/>
    </location>
</feature>
<keyword evidence="6" id="KW-1185">Reference proteome</keyword>
<evidence type="ECO:0000256" key="3">
    <source>
        <dbReference type="PROSITE-ProRule" id="PRU00339"/>
    </source>
</evidence>
<feature type="repeat" description="TPR" evidence="3">
    <location>
        <begin position="129"/>
        <end position="162"/>
    </location>
</feature>
<feature type="compositionally biased region" description="Polar residues" evidence="4">
    <location>
        <begin position="276"/>
        <end position="289"/>
    </location>
</feature>
<dbReference type="InterPro" id="IPR011990">
    <property type="entry name" value="TPR-like_helical_dom_sf"/>
</dbReference>
<protein>
    <submittedName>
        <fullName evidence="5">Subunit of the Anaphase-Promoting Complex/Cyclosome (APC/C)</fullName>
    </submittedName>
</protein>
<dbReference type="GO" id="GO:0031145">
    <property type="term" value="P:anaphase-promoting complex-dependent catabolic process"/>
    <property type="evidence" value="ECO:0007669"/>
    <property type="project" value="EnsemblFungi"/>
</dbReference>
<dbReference type="Pfam" id="PF13181">
    <property type="entry name" value="TPR_8"/>
    <property type="match status" value="1"/>
</dbReference>
<dbReference type="GO" id="GO:0005737">
    <property type="term" value="C:cytoplasm"/>
    <property type="evidence" value="ECO:0007669"/>
    <property type="project" value="TreeGrafter"/>
</dbReference>
<dbReference type="GO" id="GO:0016567">
    <property type="term" value="P:protein ubiquitination"/>
    <property type="evidence" value="ECO:0007669"/>
    <property type="project" value="EnsemblFungi"/>
</dbReference>
<dbReference type="GO" id="GO:0034399">
    <property type="term" value="C:nuclear periphery"/>
    <property type="evidence" value="ECO:0007669"/>
    <property type="project" value="EnsemblFungi"/>
</dbReference>
<dbReference type="PROSITE" id="PS50005">
    <property type="entry name" value="TPR"/>
    <property type="match status" value="6"/>
</dbReference>
<feature type="repeat" description="TPR" evidence="3">
    <location>
        <begin position="602"/>
        <end position="635"/>
    </location>
</feature>
<dbReference type="GO" id="GO:0051301">
    <property type="term" value="P:cell division"/>
    <property type="evidence" value="ECO:0007669"/>
    <property type="project" value="TreeGrafter"/>
</dbReference>
<name>C4QVD5_KOMPG</name>
<dbReference type="STRING" id="644223.C4QVD5"/>
<feature type="repeat" description="TPR" evidence="3">
    <location>
        <begin position="534"/>
        <end position="567"/>
    </location>
</feature>
<dbReference type="RefSeq" id="XP_002489489.1">
    <property type="nucleotide sequence ID" value="XM_002489444.1"/>
</dbReference>
<accession>C4QVD5</accession>
<dbReference type="Pfam" id="PF00515">
    <property type="entry name" value="TPR_1"/>
    <property type="match status" value="1"/>
</dbReference>
<feature type="repeat" description="TPR" evidence="3">
    <location>
        <begin position="500"/>
        <end position="533"/>
    </location>
</feature>
<evidence type="ECO:0000256" key="4">
    <source>
        <dbReference type="SAM" id="MobiDB-lite"/>
    </source>
</evidence>
<dbReference type="AlphaFoldDB" id="C4QVD5"/>
<dbReference type="Pfam" id="PF12895">
    <property type="entry name" value="ANAPC3"/>
    <property type="match status" value="1"/>
</dbReference>
<evidence type="ECO:0000256" key="2">
    <source>
        <dbReference type="ARBA" id="ARBA00038210"/>
    </source>
</evidence>
<dbReference type="GO" id="GO:0005680">
    <property type="term" value="C:anaphase-promoting complex"/>
    <property type="evidence" value="ECO:0007669"/>
    <property type="project" value="EnsemblFungi"/>
</dbReference>
<dbReference type="Proteomes" id="UP000000314">
    <property type="component" value="Chromosome 1"/>
</dbReference>
<dbReference type="PANTHER" id="PTHR12558:SF13">
    <property type="entry name" value="CELL DIVISION CYCLE PROTEIN 27 HOMOLOG"/>
    <property type="match status" value="1"/>
</dbReference>
<dbReference type="GO" id="GO:0061630">
    <property type="term" value="F:ubiquitin protein ligase activity"/>
    <property type="evidence" value="ECO:0007669"/>
    <property type="project" value="EnsemblFungi"/>
</dbReference>
<dbReference type="PANTHER" id="PTHR12558">
    <property type="entry name" value="CELL DIVISION CYCLE 16,23,27"/>
    <property type="match status" value="1"/>
</dbReference>
<dbReference type="eggNOG" id="KOG1126">
    <property type="taxonomic scope" value="Eukaryota"/>
</dbReference>
<gene>
    <name evidence="5" type="ordered locus">PAS_chr1-3_0148</name>
</gene>
<organism evidence="5 6">
    <name type="scientific">Komagataella phaffii (strain GS115 / ATCC 20864)</name>
    <name type="common">Yeast</name>
    <name type="synonym">Pichia pastoris</name>
    <dbReference type="NCBI Taxonomy" id="644223"/>
    <lineage>
        <taxon>Eukaryota</taxon>
        <taxon>Fungi</taxon>
        <taxon>Dikarya</taxon>
        <taxon>Ascomycota</taxon>
        <taxon>Saccharomycotina</taxon>
        <taxon>Pichiomycetes</taxon>
        <taxon>Pichiales</taxon>
        <taxon>Pichiaceae</taxon>
        <taxon>Komagataella</taxon>
    </lineage>
</organism>
<dbReference type="InterPro" id="IPR019734">
    <property type="entry name" value="TPR_rpt"/>
</dbReference>
<dbReference type="Gene3D" id="1.25.40.10">
    <property type="entry name" value="Tetratricopeptide repeat domain"/>
    <property type="match status" value="4"/>
</dbReference>
<dbReference type="GO" id="GO:0007091">
    <property type="term" value="P:metaphase/anaphase transition of mitotic cell cycle"/>
    <property type="evidence" value="ECO:0007669"/>
    <property type="project" value="TreeGrafter"/>
</dbReference>